<dbReference type="AlphaFoldDB" id="A0A1V9Y990"/>
<feature type="domain" description="C2H2-type" evidence="14">
    <location>
        <begin position="535"/>
        <end position="564"/>
    </location>
</feature>
<feature type="domain" description="C2H2-type" evidence="14">
    <location>
        <begin position="777"/>
        <end position="804"/>
    </location>
</feature>
<dbReference type="STRING" id="1202772.A0A1V9Y990"/>
<feature type="domain" description="C2H2-type" evidence="14">
    <location>
        <begin position="112"/>
        <end position="134"/>
    </location>
</feature>
<evidence type="ECO:0000256" key="4">
    <source>
        <dbReference type="ARBA" id="ARBA00022723"/>
    </source>
</evidence>
<feature type="domain" description="C2H2-type" evidence="14">
    <location>
        <begin position="565"/>
        <end position="589"/>
    </location>
</feature>
<feature type="domain" description="C2H2-type" evidence="14">
    <location>
        <begin position="687"/>
        <end position="716"/>
    </location>
</feature>
<evidence type="ECO:0000256" key="5">
    <source>
        <dbReference type="ARBA" id="ARBA00022737"/>
    </source>
</evidence>
<evidence type="ECO:0000256" key="13">
    <source>
        <dbReference type="PROSITE-ProRule" id="PRU00042"/>
    </source>
</evidence>
<dbReference type="GO" id="GO:0005654">
    <property type="term" value="C:nucleoplasm"/>
    <property type="evidence" value="ECO:0007669"/>
    <property type="project" value="UniProtKB-SubCell"/>
</dbReference>
<feature type="domain" description="C2H2-type" evidence="14">
    <location>
        <begin position="328"/>
        <end position="357"/>
    </location>
</feature>
<dbReference type="FunFam" id="3.30.160.60:FF:000446">
    <property type="entry name" value="Zinc finger protein"/>
    <property type="match status" value="1"/>
</dbReference>
<feature type="domain" description="C2H2-type" evidence="14">
    <location>
        <begin position="82"/>
        <end position="111"/>
    </location>
</feature>
<accession>A0A1V9Y990</accession>
<keyword evidence="5" id="KW-0677">Repeat</keyword>
<feature type="domain" description="C2H2-type" evidence="14">
    <location>
        <begin position="951"/>
        <end position="978"/>
    </location>
</feature>
<dbReference type="Gene3D" id="3.30.160.60">
    <property type="entry name" value="Classic Zinc Finger"/>
    <property type="match status" value="20"/>
</dbReference>
<keyword evidence="7" id="KW-0862">Zinc</keyword>
<dbReference type="SMART" id="SM00355">
    <property type="entry name" value="ZnF_C2H2"/>
    <property type="match status" value="20"/>
</dbReference>
<protein>
    <recommendedName>
        <fullName evidence="12">Wilms tumor protein homolog</fullName>
    </recommendedName>
</protein>
<dbReference type="FunFam" id="3.30.160.60:FF:000086">
    <property type="entry name" value="transcription factor E4F1 isoform X1"/>
    <property type="match status" value="1"/>
</dbReference>
<dbReference type="GO" id="GO:0000978">
    <property type="term" value="F:RNA polymerase II cis-regulatory region sequence-specific DNA binding"/>
    <property type="evidence" value="ECO:0007669"/>
    <property type="project" value="TreeGrafter"/>
</dbReference>
<keyword evidence="10" id="KW-0804">Transcription</keyword>
<feature type="domain" description="C2H2-type" evidence="14">
    <location>
        <begin position="52"/>
        <end position="81"/>
    </location>
</feature>
<evidence type="ECO:0000256" key="6">
    <source>
        <dbReference type="ARBA" id="ARBA00022771"/>
    </source>
</evidence>
<evidence type="ECO:0000259" key="14">
    <source>
        <dbReference type="PROSITE" id="PS50157"/>
    </source>
</evidence>
<organism evidence="15 16">
    <name type="scientific">Achlya hypogyna</name>
    <name type="common">Oomycete</name>
    <name type="synonym">Protoachlya hypogyna</name>
    <dbReference type="NCBI Taxonomy" id="1202772"/>
    <lineage>
        <taxon>Eukaryota</taxon>
        <taxon>Sar</taxon>
        <taxon>Stramenopiles</taxon>
        <taxon>Oomycota</taxon>
        <taxon>Saprolegniomycetes</taxon>
        <taxon>Saprolegniales</taxon>
        <taxon>Achlyaceae</taxon>
        <taxon>Achlya</taxon>
    </lineage>
</organism>
<dbReference type="FunFam" id="3.30.160.60:FF:001289">
    <property type="entry name" value="Zinc finger protein 574"/>
    <property type="match status" value="1"/>
</dbReference>
<evidence type="ECO:0000256" key="2">
    <source>
        <dbReference type="ARBA" id="ARBA00004642"/>
    </source>
</evidence>
<feature type="domain" description="C2H2-type" evidence="14">
    <location>
        <begin position="22"/>
        <end position="51"/>
    </location>
</feature>
<dbReference type="InterPro" id="IPR013087">
    <property type="entry name" value="Znf_C2H2_type"/>
</dbReference>
<feature type="domain" description="C2H2-type" evidence="14">
    <location>
        <begin position="717"/>
        <end position="746"/>
    </location>
</feature>
<evidence type="ECO:0000256" key="11">
    <source>
        <dbReference type="ARBA" id="ARBA00023242"/>
    </source>
</evidence>
<comment type="caution">
    <text evidence="15">The sequence shown here is derived from an EMBL/GenBank/DDBJ whole genome shotgun (WGS) entry which is preliminary data.</text>
</comment>
<evidence type="ECO:0000256" key="8">
    <source>
        <dbReference type="ARBA" id="ARBA00022843"/>
    </source>
</evidence>
<evidence type="ECO:0000256" key="12">
    <source>
        <dbReference type="ARBA" id="ARBA00069242"/>
    </source>
</evidence>
<gene>
    <name evidence="15" type="ORF">ACHHYP_16252</name>
</gene>
<evidence type="ECO:0000256" key="1">
    <source>
        <dbReference type="ARBA" id="ARBA00004604"/>
    </source>
</evidence>
<sequence>MSAEASPLSADTVTTDDEERRFVCPIEGCGKRFKRKFTLQEHEKTHSGIRPYTCPVPGCHRHFSTSGNLSRHTFTHTGEKPYACAWEACAKRFCTREKLVRHLKTHVGLRPYTCSVCAKSFTTSGNLARHAKSHLPVSQRSGVARTVKLLKKRRVADELATPMACQAPLGISMAMLDEPDTEPVPLSSPSVDDADIEAMWLEQDLERLCLPSGETMQSPDSIQYPPGHAMWNYPGVPVPEQSSWSVCFLPVSTMSLSPPSSPEVERPYACTVAGCEKRFKRKFTLQEHLKTHTGIRPYTCPVEGCGRHFSTSGNLTRHTLTHNAEKPFACGWEDCAKRFCTREKLVRHLKTHVGLRPFECSVCSKAFTTSGNLARHAKSHPEYGQVTHQESLLWELPALLVPTKKRRVAEELAVPLAAKPPLPHSTAEIAMALAESDMWTHLESTITFAPPFEPQCISAPPMAWPAFPMDAERPFVCDVEGCGKRFKRKFTLQEHLKTHLGLRPFVCPTPGCHKRFSTSGNLVRHSYTHRTDKSFVCAWEACGKRFCSREKLVRHLKTHVGLRPYICHDCRKSFTTSGNLTRHQKTQAHNSAPCDDSEVWVDLGRLLLQDDVVVKKKYRLADEIACPIACEPPLGLESISLQHYDQRFEKNLEQRHLVHCTEMTRHRRLKRVVIFNFAMHVVGDRPFMCEVDGCGKRFKRKFTLQEHIKTHSGLRPFVCPSPGCHKRFSTSGNLVRHSYTHRADKPFVCAWGLCGKRFCSREKLVRHLKTHVGLRPHACAECGKTFTTPGNLARHAKTQDHEDPRGTDEMWVDLNQLLQLDQVSQTFRCNDIWSPAKTLRMLALSSGPLTLSLDFDDDRRFACSIPGCTKRFKRKFTLQEHEKTHSQLRPFECPQAGCGRIFSTSGNLARHALTHSGETPFACGWGGCTKAFCTREKLVRHLKTHAGLRPYACKVCTKSFTTSGNLARHTRSHPADAVADAIQREAVDAILQALETSSPPAPVKKAQRKVADELATPVPWTAPSPPADSFALPMPVPWPPWTTVWMLG</sequence>
<reference evidence="15 16" key="1">
    <citation type="journal article" date="2014" name="Genome Biol. Evol.">
        <title>The secreted proteins of Achlya hypogyna and Thraustotheca clavata identify the ancestral oomycete secretome and reveal gene acquisitions by horizontal gene transfer.</title>
        <authorList>
            <person name="Misner I."/>
            <person name="Blouin N."/>
            <person name="Leonard G."/>
            <person name="Richards T.A."/>
            <person name="Lane C.E."/>
        </authorList>
    </citation>
    <scope>NUCLEOTIDE SEQUENCE [LARGE SCALE GENOMIC DNA]</scope>
    <source>
        <strain evidence="15 16">ATCC 48635</strain>
    </source>
</reference>
<dbReference type="PANTHER" id="PTHR24376">
    <property type="entry name" value="ZINC FINGER PROTEIN"/>
    <property type="match status" value="1"/>
</dbReference>
<dbReference type="GO" id="GO:0008270">
    <property type="term" value="F:zinc ion binding"/>
    <property type="evidence" value="ECO:0007669"/>
    <property type="project" value="UniProtKB-KW"/>
</dbReference>
<dbReference type="FunFam" id="3.30.160.60:FF:000063">
    <property type="entry name" value="Wilms tumor 1-KTS isoform"/>
    <property type="match status" value="4"/>
</dbReference>
<evidence type="ECO:0000256" key="10">
    <source>
        <dbReference type="ARBA" id="ARBA00023163"/>
    </source>
</evidence>
<dbReference type="GO" id="GO:0005730">
    <property type="term" value="C:nucleolus"/>
    <property type="evidence" value="ECO:0007669"/>
    <property type="project" value="UniProtKB-SubCell"/>
</dbReference>
<dbReference type="EMBL" id="JNBR01002498">
    <property type="protein sequence ID" value="OQR82301.1"/>
    <property type="molecule type" value="Genomic_DNA"/>
</dbReference>
<dbReference type="PANTHER" id="PTHR24376:SF216">
    <property type="entry name" value="ZINC FINGER PROTEIN 420-LIKE"/>
    <property type="match status" value="1"/>
</dbReference>
<feature type="domain" description="C2H2-type" evidence="14">
    <location>
        <begin position="747"/>
        <end position="776"/>
    </location>
</feature>
<keyword evidence="9" id="KW-0805">Transcription regulation</keyword>
<dbReference type="SUPFAM" id="SSF57667">
    <property type="entry name" value="beta-beta-alpha zinc fingers"/>
    <property type="match status" value="10"/>
</dbReference>
<evidence type="ECO:0000256" key="3">
    <source>
        <dbReference type="ARBA" id="ARBA00022499"/>
    </source>
</evidence>
<keyword evidence="8" id="KW-0832">Ubl conjugation</keyword>
<keyword evidence="11" id="KW-0539">Nucleus</keyword>
<keyword evidence="3" id="KW-1017">Isopeptide bond</keyword>
<feature type="domain" description="C2H2-type" evidence="14">
    <location>
        <begin position="268"/>
        <end position="297"/>
    </location>
</feature>
<feature type="domain" description="C2H2-type" evidence="14">
    <location>
        <begin position="861"/>
        <end position="890"/>
    </location>
</feature>
<dbReference type="InterPro" id="IPR036236">
    <property type="entry name" value="Znf_C2H2_sf"/>
</dbReference>
<proteinExistence type="predicted"/>
<feature type="domain" description="C2H2-type" evidence="14">
    <location>
        <begin position="298"/>
        <end position="327"/>
    </location>
</feature>
<dbReference type="FunFam" id="3.30.160.60:FF:000125">
    <property type="entry name" value="Putative zinc finger protein 143"/>
    <property type="match status" value="2"/>
</dbReference>
<name>A0A1V9Y990_ACHHY</name>
<keyword evidence="6 13" id="KW-0863">Zinc-finger</keyword>
<feature type="domain" description="C2H2-type" evidence="14">
    <location>
        <begin position="921"/>
        <end position="950"/>
    </location>
</feature>
<dbReference type="Pfam" id="PF00096">
    <property type="entry name" value="zf-C2H2"/>
    <property type="match status" value="18"/>
</dbReference>
<evidence type="ECO:0000256" key="9">
    <source>
        <dbReference type="ARBA" id="ARBA00023015"/>
    </source>
</evidence>
<dbReference type="GO" id="GO:0001228">
    <property type="term" value="F:DNA-binding transcription activator activity, RNA polymerase II-specific"/>
    <property type="evidence" value="ECO:0007669"/>
    <property type="project" value="TreeGrafter"/>
</dbReference>
<dbReference type="Proteomes" id="UP000243579">
    <property type="component" value="Unassembled WGS sequence"/>
</dbReference>
<evidence type="ECO:0000313" key="15">
    <source>
        <dbReference type="EMBL" id="OQR82301.1"/>
    </source>
</evidence>
<dbReference type="OrthoDB" id="6077919at2759"/>
<feature type="domain" description="C2H2-type" evidence="14">
    <location>
        <begin position="891"/>
        <end position="920"/>
    </location>
</feature>
<evidence type="ECO:0000256" key="7">
    <source>
        <dbReference type="ARBA" id="ARBA00022833"/>
    </source>
</evidence>
<dbReference type="PROSITE" id="PS50157">
    <property type="entry name" value="ZINC_FINGER_C2H2_2"/>
    <property type="match status" value="20"/>
</dbReference>
<dbReference type="PROSITE" id="PS00028">
    <property type="entry name" value="ZINC_FINGER_C2H2_1"/>
    <property type="match status" value="20"/>
</dbReference>
<feature type="domain" description="C2H2-type" evidence="14">
    <location>
        <begin position="475"/>
        <end position="504"/>
    </location>
</feature>
<feature type="domain" description="C2H2-type" evidence="14">
    <location>
        <begin position="505"/>
        <end position="534"/>
    </location>
</feature>
<dbReference type="FunFam" id="3.30.160.60:FF:000264">
    <property type="entry name" value="Zinc finger protein 236"/>
    <property type="match status" value="2"/>
</dbReference>
<keyword evidence="4" id="KW-0479">Metal-binding</keyword>
<evidence type="ECO:0000313" key="16">
    <source>
        <dbReference type="Proteomes" id="UP000243579"/>
    </source>
</evidence>
<comment type="subcellular location">
    <subcellularLocation>
        <location evidence="1">Nucleus</location>
        <location evidence="1">Nucleolus</location>
    </subcellularLocation>
    <subcellularLocation>
        <location evidence="2">Nucleus</location>
        <location evidence="2">Nucleoplasm</location>
    </subcellularLocation>
</comment>
<keyword evidence="16" id="KW-1185">Reference proteome</keyword>
<feature type="domain" description="C2H2-type" evidence="14">
    <location>
        <begin position="358"/>
        <end position="380"/>
    </location>
</feature>